<dbReference type="SUPFAM" id="SSF49785">
    <property type="entry name" value="Galactose-binding domain-like"/>
    <property type="match status" value="1"/>
</dbReference>
<dbReference type="PANTHER" id="PTHR36848:SF2">
    <property type="entry name" value="SECRETED PROTEIN"/>
    <property type="match status" value="1"/>
</dbReference>
<dbReference type="NCBIfam" id="NF045579">
    <property type="entry name" value="rhamnoside_JR"/>
    <property type="match status" value="1"/>
</dbReference>
<dbReference type="InterPro" id="IPR008979">
    <property type="entry name" value="Galactose-bd-like_sf"/>
</dbReference>
<reference evidence="1 2" key="1">
    <citation type="journal article" date="2017" name="Front. Microbiol.">
        <title>Labilibaculum manganireducens gen. nov., sp. nov. and Labilibaculum filiforme sp. nov., Novel Bacteroidetes Isolated from Subsurface Sediments of the Baltic Sea.</title>
        <authorList>
            <person name="Vandieken V."/>
            <person name="Marshall I.P."/>
            <person name="Niemann H."/>
            <person name="Engelen B."/>
            <person name="Cypionka H."/>
        </authorList>
    </citation>
    <scope>NUCLEOTIDE SEQUENCE [LARGE SCALE GENOMIC DNA]</scope>
    <source>
        <strain evidence="1 2">59.10-2M</strain>
    </source>
</reference>
<dbReference type="AlphaFoldDB" id="A0A2N3IBM8"/>
<sequence>MFLSRKNTAKLATLLLIPFLIVRCQSDVQWPEESVNTKPGTRWWWMGSAVDEANLSRNLELYSDAGLGSLEITPIYGVQGNDSNEVDFLSNRWMELYSHTQKEAEKLGINIDMNTGTGWPFGGPDVGLKDAAGRLLIKEFQLSTGQQFNQLIVPDEKKQAETARLASLMAFSETGEKLDLTDKVINQKLDWKAPVGKWTLIALFEGNTFQQVKRAAPGGKGLVLNHFSKESTAKYLSKFTKAFNESGAPVPNYFFNDSYEVYNADWTPGFLTEFEQMQGYKLQDYLPQFLDTARNETTARIVSDYRETLSKLLLENFTKPWTEWAHKLNSKTRNQAHGSPANLIDIYAAVDVPECEGFGLSDFHIKGLRKDSLTRHNDSDFSMLKYASSAAHISGKKYTSSETFTWLTEHFRTSFSQCKPDLDLMFVSGVNHVYFHGTTYSPAEAAWPGWKFYASVDMSPTNPLWRDAKPFFKYISRVQSFLQMGKPDNDFLVYLPVYDMWHKVDGKLLQFDIHKMKQRAPEFIHVVNQISDAGYDMDYISDSFITSTEFKDGHLITSGGTSYKALIVPAVDKMPVEVIKKLIDLAKQGAQIVFMGNYPKDVPGYGNLENRRKQFLTFSDQLPDVAFNETTVSSFSKGKIITGTDYKNTLAATGVVAEEFKTKADLKYIRRKNSKGYHYFVSALKAEDTDSWITLPKQAESVVFFNPINGQKGKAQIKQTDDKTKVRLQLKSGESLILQTFSTNVTGENWPYLKETGSPFVLNNNWKIFFKESIPAVTDTFAIPKLVPWTDLKIPEVKENMGTAVYSTTFTVNKKTADDWILDLGDVRETARVRLNNVDIQTLWSVPYELSVGKYLKNGLNAIEIEVTGLPANHIASLDQKGVQWRIFKEINIVDLNYKKTGYANWKTMPAGLNSEVKLIPVNFSN</sequence>
<name>A0A2N3IBM8_9BACT</name>
<gene>
    <name evidence="1" type="ORF">BZG01_06850</name>
</gene>
<dbReference type="EMBL" id="MVDE01000007">
    <property type="protein sequence ID" value="PKQ67764.1"/>
    <property type="molecule type" value="Genomic_DNA"/>
</dbReference>
<dbReference type="GO" id="GO:0016787">
    <property type="term" value="F:hydrolase activity"/>
    <property type="evidence" value="ECO:0007669"/>
    <property type="project" value="UniProtKB-KW"/>
</dbReference>
<accession>A0A2N3IBM8</accession>
<proteinExistence type="predicted"/>
<comment type="caution">
    <text evidence="1">The sequence shown here is derived from an EMBL/GenBank/DDBJ whole genome shotgun (WGS) entry which is preliminary data.</text>
</comment>
<dbReference type="PANTHER" id="PTHR36848">
    <property type="entry name" value="DNA-BINDING PROTEIN (PUTATIVE SECRETED PROTEIN)-RELATED"/>
    <property type="match status" value="1"/>
</dbReference>
<dbReference type="InterPro" id="IPR053161">
    <property type="entry name" value="Ulvan_degrading_GH"/>
</dbReference>
<dbReference type="Gene3D" id="2.60.120.260">
    <property type="entry name" value="Galactose-binding domain-like"/>
    <property type="match status" value="1"/>
</dbReference>
<keyword evidence="1" id="KW-0378">Hydrolase</keyword>
<evidence type="ECO:0000313" key="1">
    <source>
        <dbReference type="EMBL" id="PKQ67764.1"/>
    </source>
</evidence>
<protein>
    <submittedName>
        <fullName evidence="1">Glycosyl hydrolase family 2</fullName>
    </submittedName>
</protein>
<dbReference type="Pfam" id="PF17132">
    <property type="entry name" value="Glyco_hydro_106"/>
    <property type="match status" value="2"/>
</dbReference>
<keyword evidence="2" id="KW-1185">Reference proteome</keyword>
<evidence type="ECO:0000313" key="2">
    <source>
        <dbReference type="Proteomes" id="UP000233618"/>
    </source>
</evidence>
<dbReference type="RefSeq" id="WP_101309073.1">
    <property type="nucleotide sequence ID" value="NZ_MVDE01000007.1"/>
</dbReference>
<organism evidence="1 2">
    <name type="scientific">Labilibaculum manganireducens</name>
    <dbReference type="NCBI Taxonomy" id="1940525"/>
    <lineage>
        <taxon>Bacteria</taxon>
        <taxon>Pseudomonadati</taxon>
        <taxon>Bacteroidota</taxon>
        <taxon>Bacteroidia</taxon>
        <taxon>Marinilabiliales</taxon>
        <taxon>Marinifilaceae</taxon>
        <taxon>Labilibaculum</taxon>
    </lineage>
</organism>
<dbReference type="Proteomes" id="UP000233618">
    <property type="component" value="Unassembled WGS sequence"/>
</dbReference>